<name>A0AA41R4X6_9BACT</name>
<sequence length="192" mass="20129">MRGAGKSSYDLIDSERFWKAIGPLTGHTILDLACGAGRYTLPLAEAVGPAGRVVAVDLWTEGLAQLEQAARGAGRQTIIETHALDVTQALPLAGGSVDLCLMATILHDLAADGVDAAALAEVARVLKPDGRVAVVEFIPQEGPPGPPKAVRLSLADVTRRMMARGLIRFGAVVELGPHTYFAQFGRLKGARG</sequence>
<evidence type="ECO:0000313" key="3">
    <source>
        <dbReference type="Proteomes" id="UP001165427"/>
    </source>
</evidence>
<accession>A0AA41R4X6</accession>
<dbReference type="SUPFAM" id="SSF53335">
    <property type="entry name" value="S-adenosyl-L-methionine-dependent methyltransferases"/>
    <property type="match status" value="1"/>
</dbReference>
<dbReference type="EMBL" id="JALJRB010000025">
    <property type="protein sequence ID" value="MCJ8502419.1"/>
    <property type="molecule type" value="Genomic_DNA"/>
</dbReference>
<protein>
    <submittedName>
        <fullName evidence="2">Methyltransferase domain-containing protein</fullName>
    </submittedName>
</protein>
<dbReference type="Pfam" id="PF13649">
    <property type="entry name" value="Methyltransf_25"/>
    <property type="match status" value="1"/>
</dbReference>
<dbReference type="InterPro" id="IPR041698">
    <property type="entry name" value="Methyltransf_25"/>
</dbReference>
<dbReference type="RefSeq" id="WP_246913164.1">
    <property type="nucleotide sequence ID" value="NZ_JALJRB010000025.1"/>
</dbReference>
<dbReference type="AlphaFoldDB" id="A0AA41R4X6"/>
<dbReference type="GO" id="GO:0032259">
    <property type="term" value="P:methylation"/>
    <property type="evidence" value="ECO:0007669"/>
    <property type="project" value="UniProtKB-KW"/>
</dbReference>
<dbReference type="InterPro" id="IPR050508">
    <property type="entry name" value="Methyltransf_Superfamily"/>
</dbReference>
<dbReference type="InterPro" id="IPR029063">
    <property type="entry name" value="SAM-dependent_MTases_sf"/>
</dbReference>
<dbReference type="Proteomes" id="UP001165427">
    <property type="component" value="Unassembled WGS sequence"/>
</dbReference>
<keyword evidence="3" id="KW-1185">Reference proteome</keyword>
<comment type="caution">
    <text evidence="2">The sequence shown here is derived from an EMBL/GenBank/DDBJ whole genome shotgun (WGS) entry which is preliminary data.</text>
</comment>
<reference evidence="2" key="1">
    <citation type="submission" date="2022-04" db="EMBL/GenBank/DDBJ databases">
        <title>Desulfatitalea alkaliphila sp. nov., a novel anaerobic sulfate-reducing bacterium isolated from terrestrial mud volcano, Taman Peninsula, Russia.</title>
        <authorList>
            <person name="Khomyakova M.A."/>
            <person name="Merkel A.Y."/>
            <person name="Slobodkin A.I."/>
        </authorList>
    </citation>
    <scope>NUCLEOTIDE SEQUENCE</scope>
    <source>
        <strain evidence="2">M08but</strain>
    </source>
</reference>
<organism evidence="2 3">
    <name type="scientific">Desulfatitalea alkaliphila</name>
    <dbReference type="NCBI Taxonomy" id="2929485"/>
    <lineage>
        <taxon>Bacteria</taxon>
        <taxon>Pseudomonadati</taxon>
        <taxon>Thermodesulfobacteriota</taxon>
        <taxon>Desulfobacteria</taxon>
        <taxon>Desulfobacterales</taxon>
        <taxon>Desulfosarcinaceae</taxon>
        <taxon>Desulfatitalea</taxon>
    </lineage>
</organism>
<dbReference type="PANTHER" id="PTHR42912">
    <property type="entry name" value="METHYLTRANSFERASE"/>
    <property type="match status" value="1"/>
</dbReference>
<keyword evidence="2" id="KW-0489">Methyltransferase</keyword>
<evidence type="ECO:0000259" key="1">
    <source>
        <dbReference type="Pfam" id="PF13649"/>
    </source>
</evidence>
<dbReference type="CDD" id="cd02440">
    <property type="entry name" value="AdoMet_MTases"/>
    <property type="match status" value="1"/>
</dbReference>
<feature type="domain" description="Methyltransferase" evidence="1">
    <location>
        <begin position="29"/>
        <end position="130"/>
    </location>
</feature>
<proteinExistence type="predicted"/>
<dbReference type="Gene3D" id="3.40.50.150">
    <property type="entry name" value="Vaccinia Virus protein VP39"/>
    <property type="match status" value="1"/>
</dbReference>
<dbReference type="GO" id="GO:0008168">
    <property type="term" value="F:methyltransferase activity"/>
    <property type="evidence" value="ECO:0007669"/>
    <property type="project" value="UniProtKB-KW"/>
</dbReference>
<evidence type="ECO:0000313" key="2">
    <source>
        <dbReference type="EMBL" id="MCJ8502419.1"/>
    </source>
</evidence>
<keyword evidence="2" id="KW-0808">Transferase</keyword>
<dbReference type="PANTHER" id="PTHR42912:SF93">
    <property type="entry name" value="N6-ADENOSINE-METHYLTRANSFERASE TMT1A"/>
    <property type="match status" value="1"/>
</dbReference>
<gene>
    <name evidence="2" type="ORF">MRX98_17715</name>
</gene>